<protein>
    <submittedName>
        <fullName evidence="1">Uncharacterized protein</fullName>
    </submittedName>
</protein>
<keyword evidence="2" id="KW-1185">Reference proteome</keyword>
<accession>A0A087G6W9</accession>
<dbReference type="EMBL" id="CM002876">
    <property type="protein sequence ID" value="KFK25621.1"/>
    <property type="molecule type" value="Genomic_DNA"/>
</dbReference>
<organism evidence="1 2">
    <name type="scientific">Arabis alpina</name>
    <name type="common">Alpine rock-cress</name>
    <dbReference type="NCBI Taxonomy" id="50452"/>
    <lineage>
        <taxon>Eukaryota</taxon>
        <taxon>Viridiplantae</taxon>
        <taxon>Streptophyta</taxon>
        <taxon>Embryophyta</taxon>
        <taxon>Tracheophyta</taxon>
        <taxon>Spermatophyta</taxon>
        <taxon>Magnoliopsida</taxon>
        <taxon>eudicotyledons</taxon>
        <taxon>Gunneridae</taxon>
        <taxon>Pentapetalae</taxon>
        <taxon>rosids</taxon>
        <taxon>malvids</taxon>
        <taxon>Brassicales</taxon>
        <taxon>Brassicaceae</taxon>
        <taxon>Arabideae</taxon>
        <taxon>Arabis</taxon>
    </lineage>
</organism>
<proteinExistence type="predicted"/>
<dbReference type="Proteomes" id="UP000029120">
    <property type="component" value="Chromosome 8"/>
</dbReference>
<name>A0A087G6W9_ARAAL</name>
<reference evidence="2" key="1">
    <citation type="journal article" date="2015" name="Nat. Plants">
        <title>Genome expansion of Arabis alpina linked with retrotransposition and reduced symmetric DNA methylation.</title>
        <authorList>
            <person name="Willing E.M."/>
            <person name="Rawat V."/>
            <person name="Mandakova T."/>
            <person name="Maumus F."/>
            <person name="James G.V."/>
            <person name="Nordstroem K.J."/>
            <person name="Becker C."/>
            <person name="Warthmann N."/>
            <person name="Chica C."/>
            <person name="Szarzynska B."/>
            <person name="Zytnicki M."/>
            <person name="Albani M.C."/>
            <person name="Kiefer C."/>
            <person name="Bergonzi S."/>
            <person name="Castaings L."/>
            <person name="Mateos J.L."/>
            <person name="Berns M.C."/>
            <person name="Bujdoso N."/>
            <person name="Piofczyk T."/>
            <person name="de Lorenzo L."/>
            <person name="Barrero-Sicilia C."/>
            <person name="Mateos I."/>
            <person name="Piednoel M."/>
            <person name="Hagmann J."/>
            <person name="Chen-Min-Tao R."/>
            <person name="Iglesias-Fernandez R."/>
            <person name="Schuster S.C."/>
            <person name="Alonso-Blanco C."/>
            <person name="Roudier F."/>
            <person name="Carbonero P."/>
            <person name="Paz-Ares J."/>
            <person name="Davis S.J."/>
            <person name="Pecinka A."/>
            <person name="Quesneville H."/>
            <person name="Colot V."/>
            <person name="Lysak M.A."/>
            <person name="Weigel D."/>
            <person name="Coupland G."/>
            <person name="Schneeberger K."/>
        </authorList>
    </citation>
    <scope>NUCLEOTIDE SEQUENCE [LARGE SCALE GENOMIC DNA]</scope>
    <source>
        <strain evidence="2">cv. Pajares</strain>
    </source>
</reference>
<evidence type="ECO:0000313" key="1">
    <source>
        <dbReference type="EMBL" id="KFK25621.1"/>
    </source>
</evidence>
<evidence type="ECO:0000313" key="2">
    <source>
        <dbReference type="Proteomes" id="UP000029120"/>
    </source>
</evidence>
<dbReference type="AlphaFoldDB" id="A0A087G6W9"/>
<dbReference type="Gramene" id="KFK25621">
    <property type="protein sequence ID" value="KFK25621"/>
    <property type="gene ID" value="AALP_AA8G138400"/>
</dbReference>
<sequence length="59" mass="6892">MANPAKPPYPSLFLLIPRAQNRDIHSQRWSIRGPPSSRWYNLGALPWRKLQHPNRDMAS</sequence>
<gene>
    <name evidence="1" type="ordered locus">AALP_Aa8g138400</name>
</gene>